<dbReference type="SMART" id="SM01035">
    <property type="entry name" value="BOP1NT"/>
    <property type="match status" value="1"/>
</dbReference>
<keyword evidence="5 6" id="KW-0539">Nucleus</keyword>
<dbReference type="Proteomes" id="UP000355283">
    <property type="component" value="Unassembled WGS sequence"/>
</dbReference>
<evidence type="ECO:0000256" key="6">
    <source>
        <dbReference type="HAMAP-Rule" id="MF_03027"/>
    </source>
</evidence>
<dbReference type="PROSITE" id="PS50082">
    <property type="entry name" value="WD_REPEATS_2"/>
    <property type="match status" value="2"/>
</dbReference>
<dbReference type="GO" id="GO:0000466">
    <property type="term" value="P:maturation of 5.8S rRNA from tricistronic rRNA transcript (SSU-rRNA, 5.8S rRNA, LSU-rRNA)"/>
    <property type="evidence" value="ECO:0007669"/>
    <property type="project" value="UniProtKB-UniRule"/>
</dbReference>
<feature type="compositionally biased region" description="Acidic residues" evidence="8">
    <location>
        <begin position="66"/>
        <end position="81"/>
    </location>
</feature>
<gene>
    <name evidence="10" type="ORF">NSK_008355</name>
</gene>
<dbReference type="GO" id="GO:0005654">
    <property type="term" value="C:nucleoplasm"/>
    <property type="evidence" value="ECO:0007669"/>
    <property type="project" value="UniProtKB-SubCell"/>
</dbReference>
<feature type="region of interest" description="Disordered" evidence="8">
    <location>
        <begin position="413"/>
        <end position="441"/>
    </location>
</feature>
<dbReference type="GO" id="GO:0043021">
    <property type="term" value="F:ribonucleoprotein complex binding"/>
    <property type="evidence" value="ECO:0007669"/>
    <property type="project" value="UniProtKB-UniRule"/>
</dbReference>
<keyword evidence="2 6" id="KW-0698">rRNA processing</keyword>
<feature type="region of interest" description="Disordered" evidence="8">
    <location>
        <begin position="1"/>
        <end position="191"/>
    </location>
</feature>
<dbReference type="PANTHER" id="PTHR17605:SF0">
    <property type="entry name" value="RIBOSOME BIOGENESIS PROTEIN BOP1"/>
    <property type="match status" value="1"/>
</dbReference>
<evidence type="ECO:0000259" key="9">
    <source>
        <dbReference type="SMART" id="SM01035"/>
    </source>
</evidence>
<dbReference type="PROSITE" id="PS50294">
    <property type="entry name" value="WD_REPEATS_REGION"/>
    <property type="match status" value="1"/>
</dbReference>
<keyword evidence="4" id="KW-0677">Repeat</keyword>
<evidence type="ECO:0000256" key="4">
    <source>
        <dbReference type="ARBA" id="ARBA00022737"/>
    </source>
</evidence>
<dbReference type="Gene3D" id="2.130.10.10">
    <property type="entry name" value="YVTN repeat-like/Quinoprotein amine dehydrogenase"/>
    <property type="match status" value="1"/>
</dbReference>
<feature type="compositionally biased region" description="Basic and acidic residues" evidence="8">
    <location>
        <begin position="173"/>
        <end position="183"/>
    </location>
</feature>
<comment type="caution">
    <text evidence="10">The sequence shown here is derived from an EMBL/GenBank/DDBJ whole genome shotgun (WGS) entry which is preliminary data.</text>
</comment>
<dbReference type="InterPro" id="IPR019775">
    <property type="entry name" value="WD40_repeat_CS"/>
</dbReference>
<dbReference type="EMBL" id="SDOX01000175">
    <property type="protein sequence ID" value="TFJ80212.1"/>
    <property type="molecule type" value="Genomic_DNA"/>
</dbReference>
<dbReference type="InterPro" id="IPR028598">
    <property type="entry name" value="BOP1/Erb1"/>
</dbReference>
<name>A0A4D9CM67_9STRA</name>
<dbReference type="PROSITE" id="PS00678">
    <property type="entry name" value="WD_REPEATS_1"/>
    <property type="match status" value="1"/>
</dbReference>
<proteinExistence type="inferred from homology"/>
<comment type="similarity">
    <text evidence="6">Belongs to the WD repeat BOP1/ERB1 family.</text>
</comment>
<dbReference type="PANTHER" id="PTHR17605">
    <property type="entry name" value="RIBOSOME BIOGENESIS PROTEIN BOP1 BLOCK OF PROLIFERATION 1 PROTEIN"/>
    <property type="match status" value="1"/>
</dbReference>
<evidence type="ECO:0000256" key="5">
    <source>
        <dbReference type="ARBA" id="ARBA00023242"/>
    </source>
</evidence>
<dbReference type="InterPro" id="IPR012953">
    <property type="entry name" value="BOP1_N_dom"/>
</dbReference>
<reference evidence="10 11" key="1">
    <citation type="submission" date="2019-01" db="EMBL/GenBank/DDBJ databases">
        <title>Nuclear Genome Assembly of the Microalgal Biofuel strain Nannochloropsis salina CCMP1776.</title>
        <authorList>
            <person name="Hovde B."/>
        </authorList>
    </citation>
    <scope>NUCLEOTIDE SEQUENCE [LARGE SCALE GENOMIC DNA]</scope>
    <source>
        <strain evidence="10 11">CCMP1776</strain>
    </source>
</reference>
<dbReference type="InterPro" id="IPR036322">
    <property type="entry name" value="WD40_repeat_dom_sf"/>
</dbReference>
<organism evidence="10 11">
    <name type="scientific">Nannochloropsis salina CCMP1776</name>
    <dbReference type="NCBI Taxonomy" id="1027361"/>
    <lineage>
        <taxon>Eukaryota</taxon>
        <taxon>Sar</taxon>
        <taxon>Stramenopiles</taxon>
        <taxon>Ochrophyta</taxon>
        <taxon>Eustigmatophyceae</taxon>
        <taxon>Eustigmatales</taxon>
        <taxon>Monodopsidaceae</taxon>
        <taxon>Microchloropsis</taxon>
        <taxon>Microchloropsis salina</taxon>
    </lineage>
</organism>
<feature type="compositionally biased region" description="Basic and acidic residues" evidence="8">
    <location>
        <begin position="39"/>
        <end position="53"/>
    </location>
</feature>
<dbReference type="Pfam" id="PF08145">
    <property type="entry name" value="BOP1NT"/>
    <property type="match status" value="1"/>
</dbReference>
<keyword evidence="3 7" id="KW-0853">WD repeat</keyword>
<feature type="repeat" description="WD" evidence="7">
    <location>
        <begin position="547"/>
        <end position="588"/>
    </location>
</feature>
<feature type="domain" description="BOP1 N-terminal" evidence="9">
    <location>
        <begin position="264"/>
        <end position="531"/>
    </location>
</feature>
<dbReference type="AlphaFoldDB" id="A0A4D9CM67"/>
<evidence type="ECO:0000256" key="8">
    <source>
        <dbReference type="SAM" id="MobiDB-lite"/>
    </source>
</evidence>
<accession>A0A4D9CM67</accession>
<keyword evidence="11" id="KW-1185">Reference proteome</keyword>
<keyword evidence="1 6" id="KW-0690">Ribosome biogenesis</keyword>
<feature type="repeat" description="WD" evidence="7">
    <location>
        <begin position="816"/>
        <end position="847"/>
    </location>
</feature>
<dbReference type="SUPFAM" id="SSF50978">
    <property type="entry name" value="WD40 repeat-like"/>
    <property type="match status" value="1"/>
</dbReference>
<dbReference type="InterPro" id="IPR015943">
    <property type="entry name" value="WD40/YVTN_repeat-like_dom_sf"/>
</dbReference>
<feature type="compositionally biased region" description="Acidic residues" evidence="8">
    <location>
        <begin position="153"/>
        <end position="172"/>
    </location>
</feature>
<evidence type="ECO:0000256" key="7">
    <source>
        <dbReference type="PROSITE-ProRule" id="PRU00221"/>
    </source>
</evidence>
<dbReference type="HAMAP" id="MF_03027">
    <property type="entry name" value="BOP1"/>
    <property type="match status" value="1"/>
</dbReference>
<feature type="compositionally biased region" description="Acidic residues" evidence="8">
    <location>
        <begin position="90"/>
        <end position="140"/>
    </location>
</feature>
<comment type="subcellular location">
    <subcellularLocation>
        <location evidence="6">Nucleus</location>
        <location evidence="6">Nucleolus</location>
    </subcellularLocation>
    <subcellularLocation>
        <location evidence="6">Nucleus</location>
        <location evidence="6">Nucleoplasm</location>
    </subcellularLocation>
</comment>
<dbReference type="GO" id="GO:0070545">
    <property type="term" value="C:PeBoW complex"/>
    <property type="evidence" value="ECO:0007669"/>
    <property type="project" value="TreeGrafter"/>
</dbReference>
<dbReference type="SMART" id="SM00320">
    <property type="entry name" value="WD40"/>
    <property type="match status" value="5"/>
</dbReference>
<protein>
    <recommendedName>
        <fullName evidence="6">Ribosome biogenesis protein BOP1 homolog</fullName>
    </recommendedName>
</protein>
<comment type="function">
    <text evidence="6">Required for maturation of ribosomal RNAs and formation of the large ribosomal subunit.</text>
</comment>
<dbReference type="Pfam" id="PF00400">
    <property type="entry name" value="WD40"/>
    <property type="match status" value="4"/>
</dbReference>
<evidence type="ECO:0000313" key="10">
    <source>
        <dbReference type="EMBL" id="TFJ80212.1"/>
    </source>
</evidence>
<dbReference type="OrthoDB" id="5571054at2759"/>
<evidence type="ECO:0000256" key="1">
    <source>
        <dbReference type="ARBA" id="ARBA00022517"/>
    </source>
</evidence>
<dbReference type="GO" id="GO:0030687">
    <property type="term" value="C:preribosome, large subunit precursor"/>
    <property type="evidence" value="ECO:0007669"/>
    <property type="project" value="UniProtKB-UniRule"/>
</dbReference>
<dbReference type="InterPro" id="IPR001680">
    <property type="entry name" value="WD40_rpt"/>
</dbReference>
<evidence type="ECO:0000313" key="11">
    <source>
        <dbReference type="Proteomes" id="UP000355283"/>
    </source>
</evidence>
<sequence length="906" mass="98909">MSPPDVPSPIATGGLRHPQHLKEMAGRPRATKLLAAKGVPKEKAENGRARNDKTFPPPPADRKEAEEEEEEELPSVDDESSSDGAGTGESDGEEMEDGTVGESEEEEGVADGDEEDSVLDSEEEEEEFEDQGSSSDESEVLEAQAGASGGLDGDTDDDVEYLESSDEGEIERDEALRVEEATPRRWQPAASQAPLRALLRQGIPKGVEGTSTGRKRAEEIEAERASGRLAVAAAMHADDLSSDDEGEGEGRVRNAIGRVPLHWYDEYEHMGYNLQGKKVMRGRKGDGLDAALASRDDPNYGRTVYDAVNDRHVVLTDRDLEIIRRLQKGAFAHPEHEAYPPQVDVYCDEENIFGPSAPEPKRRFVPSKWELMKVTQMVKAIKEGRMVVGPSPAAMRASHKEAQGQVYLLWKEEEGEGEEGRSRKGPRHIPAPKLPLPGHAESYNPPEEYLLSLEEEQKWREMDPEDRPLPFLPKKFPSLRAVGAYAGFVKERFERCLDLYLCPRAVKKSPTVEAATLLPSLPNPQDLRPFPNSKAIVYTHAKVGTESPGDGGRVRAIAVSPDGQYMASGGEDGRVCLWEVASGYCLRTWELRRKDGAEGGAQVLGLVWNPHRAHHVLAVAGGRAGVFILRTRTGGEEEEAMTEALLSSGLEGSRGGKAGTGVVWQAYPAGAEGQGGGEEGGDGLVLGMEGGGSVTDVRWHGKGDYLASLVPTAGGKAVMIHQISRGKTQCPFKKTHGQVQAVAFHPHKPFFFLATQTHVRVYHLVKQVLMKKLLSGCKWISSLDIHPTGDHVLVSSYDRRVVWFDLDLSSLPYRTLKYHSKAVRAVAFHRSYPLMASGADDGTVHVFHATVYDDLMQNPLVVPVKILRGHAVVGEVGVMALAFHPTQPWVFSGGADGKVVLYQDAF</sequence>
<evidence type="ECO:0000256" key="2">
    <source>
        <dbReference type="ARBA" id="ARBA00022552"/>
    </source>
</evidence>
<evidence type="ECO:0000256" key="3">
    <source>
        <dbReference type="ARBA" id="ARBA00022574"/>
    </source>
</evidence>
<dbReference type="GO" id="GO:0000463">
    <property type="term" value="P:maturation of LSU-rRNA from tricistronic rRNA transcript (SSU-rRNA, 5.8S rRNA, LSU-rRNA)"/>
    <property type="evidence" value="ECO:0007669"/>
    <property type="project" value="UniProtKB-UniRule"/>
</dbReference>
<dbReference type="FunFam" id="2.130.10.10:FF:000576">
    <property type="entry name" value="Ribosome biogenesis protein ERB1"/>
    <property type="match status" value="1"/>
</dbReference>